<dbReference type="EMBL" id="JACHWB010000001">
    <property type="protein sequence ID" value="MBB3017626.1"/>
    <property type="molecule type" value="Genomic_DNA"/>
</dbReference>
<comment type="caution">
    <text evidence="2">The sequence shown here is derived from an EMBL/GenBank/DDBJ whole genome shotgun (WGS) entry which is preliminary data.</text>
</comment>
<accession>A0A7W4VIY2</accession>
<keyword evidence="1" id="KW-0812">Transmembrane</keyword>
<sequence length="37" mass="4060">MRNAETQIAKWKIITFMAVSLAAVITVNLLDVAGWLA</sequence>
<keyword evidence="1" id="KW-0472">Membrane</keyword>
<feature type="transmembrane region" description="Helical" evidence="1">
    <location>
        <begin position="12"/>
        <end position="36"/>
    </location>
</feature>
<organism evidence="2 3">
    <name type="scientific">Microvirga lupini</name>
    <dbReference type="NCBI Taxonomy" id="420324"/>
    <lineage>
        <taxon>Bacteria</taxon>
        <taxon>Pseudomonadati</taxon>
        <taxon>Pseudomonadota</taxon>
        <taxon>Alphaproteobacteria</taxon>
        <taxon>Hyphomicrobiales</taxon>
        <taxon>Methylobacteriaceae</taxon>
        <taxon>Microvirga</taxon>
    </lineage>
</organism>
<dbReference type="AlphaFoldDB" id="A0A7W4VIY2"/>
<evidence type="ECO:0000313" key="2">
    <source>
        <dbReference type="EMBL" id="MBB3017626.1"/>
    </source>
</evidence>
<keyword evidence="3" id="KW-1185">Reference proteome</keyword>
<keyword evidence="1" id="KW-1133">Transmembrane helix</keyword>
<proteinExistence type="predicted"/>
<gene>
    <name evidence="2" type="ORF">FHR70_000666</name>
</gene>
<evidence type="ECO:0000256" key="1">
    <source>
        <dbReference type="SAM" id="Phobius"/>
    </source>
</evidence>
<reference evidence="2 3" key="1">
    <citation type="submission" date="2020-08" db="EMBL/GenBank/DDBJ databases">
        <title>The Agave Microbiome: Exploring the role of microbial communities in plant adaptations to desert environments.</title>
        <authorList>
            <person name="Partida-Martinez L.P."/>
        </authorList>
    </citation>
    <scope>NUCLEOTIDE SEQUENCE [LARGE SCALE GENOMIC DNA]</scope>
    <source>
        <strain evidence="2 3">AT3.9</strain>
    </source>
</reference>
<name>A0A7W4VIY2_9HYPH</name>
<protein>
    <submittedName>
        <fullName evidence="2">Uncharacterized protein</fullName>
    </submittedName>
</protein>
<dbReference type="Proteomes" id="UP000532010">
    <property type="component" value="Unassembled WGS sequence"/>
</dbReference>
<evidence type="ECO:0000313" key="3">
    <source>
        <dbReference type="Proteomes" id="UP000532010"/>
    </source>
</evidence>